<reference evidence="8" key="3">
    <citation type="submission" date="2015-04" db="UniProtKB">
        <authorList>
            <consortium name="EnsemblPlants"/>
        </authorList>
    </citation>
    <scope>IDENTIFICATION</scope>
    <source>
        <strain evidence="8">cv. Jemalong A17</strain>
    </source>
</reference>
<dbReference type="Pfam" id="PF00931">
    <property type="entry name" value="NB-ARC"/>
    <property type="match status" value="1"/>
</dbReference>
<dbReference type="KEGG" id="mtr:11414719"/>
<dbReference type="OrthoDB" id="1404672at2759"/>
<feature type="domain" description="NB-ARC" evidence="4">
    <location>
        <begin position="155"/>
        <end position="314"/>
    </location>
</feature>
<name>G7K8C5_MEDTR</name>
<dbReference type="Proteomes" id="UP000002051">
    <property type="component" value="Chromosome 5"/>
</dbReference>
<dbReference type="Gene3D" id="3.80.10.10">
    <property type="entry name" value="Ribonuclease Inhibitor"/>
    <property type="match status" value="2"/>
</dbReference>
<evidence type="ECO:0000313" key="8">
    <source>
        <dbReference type="EnsemblPlants" id="AES96477"/>
    </source>
</evidence>
<dbReference type="InterPro" id="IPR036388">
    <property type="entry name" value="WH-like_DNA-bd_sf"/>
</dbReference>
<dbReference type="Pfam" id="PF25019">
    <property type="entry name" value="LRR_R13L1-DRL21"/>
    <property type="match status" value="1"/>
</dbReference>
<dbReference type="GO" id="GO:0043531">
    <property type="term" value="F:ADP binding"/>
    <property type="evidence" value="ECO:0007669"/>
    <property type="project" value="InterPro"/>
</dbReference>
<evidence type="ECO:0000256" key="2">
    <source>
        <dbReference type="ARBA" id="ARBA00022737"/>
    </source>
</evidence>
<gene>
    <name evidence="8" type="primary">11414719</name>
    <name evidence="7" type="ordered locus">MTR_5g037590</name>
</gene>
<evidence type="ECO:0000313" key="9">
    <source>
        <dbReference type="Proteomes" id="UP000002051"/>
    </source>
</evidence>
<protein>
    <submittedName>
        <fullName evidence="7">LRR and NB-ARC domain disease resistance protein</fullName>
    </submittedName>
</protein>
<evidence type="ECO:0000259" key="4">
    <source>
        <dbReference type="Pfam" id="PF00931"/>
    </source>
</evidence>
<organism evidence="7 9">
    <name type="scientific">Medicago truncatula</name>
    <name type="common">Barrel medic</name>
    <name type="synonym">Medicago tribuloides</name>
    <dbReference type="NCBI Taxonomy" id="3880"/>
    <lineage>
        <taxon>Eukaryota</taxon>
        <taxon>Viridiplantae</taxon>
        <taxon>Streptophyta</taxon>
        <taxon>Embryophyta</taxon>
        <taxon>Tracheophyta</taxon>
        <taxon>Spermatophyta</taxon>
        <taxon>Magnoliopsida</taxon>
        <taxon>eudicotyledons</taxon>
        <taxon>Gunneridae</taxon>
        <taxon>Pentapetalae</taxon>
        <taxon>rosids</taxon>
        <taxon>fabids</taxon>
        <taxon>Fabales</taxon>
        <taxon>Fabaceae</taxon>
        <taxon>Papilionoideae</taxon>
        <taxon>50 kb inversion clade</taxon>
        <taxon>NPAAA clade</taxon>
        <taxon>Hologalegina</taxon>
        <taxon>IRL clade</taxon>
        <taxon>Trifolieae</taxon>
        <taxon>Medicago</taxon>
    </lineage>
</organism>
<keyword evidence="2" id="KW-0677">Repeat</keyword>
<evidence type="ECO:0000256" key="3">
    <source>
        <dbReference type="ARBA" id="ARBA00022821"/>
    </source>
</evidence>
<dbReference type="InterPro" id="IPR056789">
    <property type="entry name" value="LRR_R13L1-DRL21"/>
</dbReference>
<dbReference type="InterPro" id="IPR027417">
    <property type="entry name" value="P-loop_NTPase"/>
</dbReference>
<reference evidence="7 9" key="2">
    <citation type="journal article" date="2014" name="BMC Genomics">
        <title>An improved genome release (version Mt4.0) for the model legume Medicago truncatula.</title>
        <authorList>
            <person name="Tang H."/>
            <person name="Krishnakumar V."/>
            <person name="Bidwell S."/>
            <person name="Rosen B."/>
            <person name="Chan A."/>
            <person name="Zhou S."/>
            <person name="Gentzbittel L."/>
            <person name="Childs K.L."/>
            <person name="Yandell M."/>
            <person name="Gundlach H."/>
            <person name="Mayer K.F."/>
            <person name="Schwartz D.C."/>
            <person name="Town C.D."/>
        </authorList>
    </citation>
    <scope>GENOME REANNOTATION</scope>
    <source>
        <strain evidence="8 9">cv. Jemalong A17</strain>
    </source>
</reference>
<dbReference type="InterPro" id="IPR002182">
    <property type="entry name" value="NB-ARC"/>
</dbReference>
<dbReference type="GO" id="GO:0006952">
    <property type="term" value="P:defense response"/>
    <property type="evidence" value="ECO:0007669"/>
    <property type="project" value="UniProtKB-KW"/>
</dbReference>
<keyword evidence="9" id="KW-1185">Reference proteome</keyword>
<feature type="domain" description="R13L1/DRL21-like LRR repeat region" evidence="6">
    <location>
        <begin position="647"/>
        <end position="773"/>
    </location>
</feature>
<reference evidence="7 9" key="1">
    <citation type="journal article" date="2011" name="Nature">
        <title>The Medicago genome provides insight into the evolution of rhizobial symbioses.</title>
        <authorList>
            <person name="Young N.D."/>
            <person name="Debelle F."/>
            <person name="Oldroyd G.E."/>
            <person name="Geurts R."/>
            <person name="Cannon S.B."/>
            <person name="Udvardi M.K."/>
            <person name="Benedito V.A."/>
            <person name="Mayer K.F."/>
            <person name="Gouzy J."/>
            <person name="Schoof H."/>
            <person name="Van de Peer Y."/>
            <person name="Proost S."/>
            <person name="Cook D.R."/>
            <person name="Meyers B.C."/>
            <person name="Spannagl M."/>
            <person name="Cheung F."/>
            <person name="De Mita S."/>
            <person name="Krishnakumar V."/>
            <person name="Gundlach H."/>
            <person name="Zhou S."/>
            <person name="Mudge J."/>
            <person name="Bharti A.K."/>
            <person name="Murray J.D."/>
            <person name="Naoumkina M.A."/>
            <person name="Rosen B."/>
            <person name="Silverstein K.A."/>
            <person name="Tang H."/>
            <person name="Rombauts S."/>
            <person name="Zhao P.X."/>
            <person name="Zhou P."/>
            <person name="Barbe V."/>
            <person name="Bardou P."/>
            <person name="Bechner M."/>
            <person name="Bellec A."/>
            <person name="Berger A."/>
            <person name="Berges H."/>
            <person name="Bidwell S."/>
            <person name="Bisseling T."/>
            <person name="Choisne N."/>
            <person name="Couloux A."/>
            <person name="Denny R."/>
            <person name="Deshpande S."/>
            <person name="Dai X."/>
            <person name="Doyle J.J."/>
            <person name="Dudez A.M."/>
            <person name="Farmer A.D."/>
            <person name="Fouteau S."/>
            <person name="Franken C."/>
            <person name="Gibelin C."/>
            <person name="Gish J."/>
            <person name="Goldstein S."/>
            <person name="Gonzalez A.J."/>
            <person name="Green P.J."/>
            <person name="Hallab A."/>
            <person name="Hartog M."/>
            <person name="Hua A."/>
            <person name="Humphray S.J."/>
            <person name="Jeong D.H."/>
            <person name="Jing Y."/>
            <person name="Jocker A."/>
            <person name="Kenton S.M."/>
            <person name="Kim D.J."/>
            <person name="Klee K."/>
            <person name="Lai H."/>
            <person name="Lang C."/>
            <person name="Lin S."/>
            <person name="Macmil S.L."/>
            <person name="Magdelenat G."/>
            <person name="Matthews L."/>
            <person name="McCorrison J."/>
            <person name="Monaghan E.L."/>
            <person name="Mun J.H."/>
            <person name="Najar F.Z."/>
            <person name="Nicholson C."/>
            <person name="Noirot C."/>
            <person name="O'Bleness M."/>
            <person name="Paule C.R."/>
            <person name="Poulain J."/>
            <person name="Prion F."/>
            <person name="Qin B."/>
            <person name="Qu C."/>
            <person name="Retzel E.F."/>
            <person name="Riddle C."/>
            <person name="Sallet E."/>
            <person name="Samain S."/>
            <person name="Samson N."/>
            <person name="Sanders I."/>
            <person name="Saurat O."/>
            <person name="Scarpelli C."/>
            <person name="Schiex T."/>
            <person name="Segurens B."/>
            <person name="Severin A.J."/>
            <person name="Sherrier D.J."/>
            <person name="Shi R."/>
            <person name="Sims S."/>
            <person name="Singer S.R."/>
            <person name="Sinharoy S."/>
            <person name="Sterck L."/>
            <person name="Viollet A."/>
            <person name="Wang B.B."/>
            <person name="Wang K."/>
            <person name="Wang M."/>
            <person name="Wang X."/>
            <person name="Warfsmann J."/>
            <person name="Weissenbach J."/>
            <person name="White D.D."/>
            <person name="White J.D."/>
            <person name="Wiley G.B."/>
            <person name="Wincker P."/>
            <person name="Xing Y."/>
            <person name="Yang L."/>
            <person name="Yao Z."/>
            <person name="Ying F."/>
            <person name="Zhai J."/>
            <person name="Zhou L."/>
            <person name="Zuber A."/>
            <person name="Denarie J."/>
            <person name="Dixon R.A."/>
            <person name="May G.D."/>
            <person name="Schwartz D.C."/>
            <person name="Rogers J."/>
            <person name="Quetier F."/>
            <person name="Town C.D."/>
            <person name="Roe B.A."/>
        </authorList>
    </citation>
    <scope>NUCLEOTIDE SEQUENCE [LARGE SCALE GENOMIC DNA]</scope>
    <source>
        <strain evidence="7">A17</strain>
        <strain evidence="8 9">cv. Jemalong A17</strain>
    </source>
</reference>
<dbReference type="eggNOG" id="KOG4658">
    <property type="taxonomic scope" value="Eukaryota"/>
</dbReference>
<dbReference type="PRINTS" id="PR00364">
    <property type="entry name" value="DISEASERSIST"/>
</dbReference>
<dbReference type="EMBL" id="CM001221">
    <property type="protein sequence ID" value="AES96477.1"/>
    <property type="molecule type" value="Genomic_DNA"/>
</dbReference>
<dbReference type="InterPro" id="IPR058922">
    <property type="entry name" value="WHD_DRP"/>
</dbReference>
<keyword evidence="1" id="KW-0433">Leucine-rich repeat</keyword>
<evidence type="ECO:0000259" key="5">
    <source>
        <dbReference type="Pfam" id="PF23559"/>
    </source>
</evidence>
<evidence type="ECO:0000259" key="6">
    <source>
        <dbReference type="Pfam" id="PF25019"/>
    </source>
</evidence>
<accession>G7K8C5</accession>
<dbReference type="AlphaFoldDB" id="G7K8C5"/>
<dbReference type="PaxDb" id="3880-AES96477"/>
<dbReference type="EnsemblPlants" id="AES96477">
    <property type="protein sequence ID" value="AES96477"/>
    <property type="gene ID" value="MTR_5g037590"/>
</dbReference>
<dbReference type="SUPFAM" id="SSF52058">
    <property type="entry name" value="L domain-like"/>
    <property type="match status" value="2"/>
</dbReference>
<dbReference type="PANTHER" id="PTHR36766:SF40">
    <property type="entry name" value="DISEASE RESISTANCE PROTEIN RGA3"/>
    <property type="match status" value="1"/>
</dbReference>
<evidence type="ECO:0000256" key="1">
    <source>
        <dbReference type="ARBA" id="ARBA00022614"/>
    </source>
</evidence>
<dbReference type="InterPro" id="IPR032675">
    <property type="entry name" value="LRR_dom_sf"/>
</dbReference>
<dbReference type="HOGENOM" id="CLU_000837_8_8_1"/>
<dbReference type="Gene3D" id="3.40.50.300">
    <property type="entry name" value="P-loop containing nucleotide triphosphate hydrolases"/>
    <property type="match status" value="1"/>
</dbReference>
<evidence type="ECO:0000313" key="7">
    <source>
        <dbReference type="EMBL" id="AES96477.1"/>
    </source>
</evidence>
<sequence>MAAIVGEKMISNSVEVLLEKLVSGEFVDDFRSTKLDDSLLTKLKKTLMTIEYVLYIDENKGFTTCSKKKKGLTTLFIEGKGIITRSKKINKEITNPTFNQRLDMLRCVVLEVENKGIKELGESSARSARVDESSIYGRDDDRKKLKHLLLSTGFDNSKVGIISIVGMGGIGKTSLAKLLYYDPEVREKFELKLWANISNAFEHVNDFSVFETILESIASKKISDDNLNRQKTDTSDAKIIYPKVLLVLDDARDAEIVNRIYQMDIFIAGEMGSRIIVTTRNEKVAMSMKYSLYVHYLRPLESEDCWSLIARHAFGPCNYQERTNLEEIGREIAKKCGGLPYIALALGTLLRSKISPDYWNYVLETNIWELTDSEVQEALRLSLHYLLLPLKECFAYCSNFPKNSILEKKTIIQLWIAEGLVESSTSQECWEKVGEEYFDLLVSRLLIQLRSIDDEEANFEINNFMHDLGTTVSSQYDLWTLKHNFSYTRGDYDSLNKFDKLHELKGLRTFLALPFQEQSPLCLLSNKVIHAMLPRMKKLRVLSLSNYRSITEVPNSIGSLIYLRYLNLSHTQIERLPSKTCKLYNLQFLLLSGCKRLTELPEDMGKLVNLLHLNISDTALREMPEQIAKLQNLQSLSDFVVSSGLKIAELGKFPQLHGKLAISQLQNVNDPLEASLANMMMKERIDELALEWDCGSNFSDSKIQSVVLENLRPSTNLKSLTIKGYGGISFPNWLGDILFSNMMSLRISNCDACLWLPPLGQLGNLKELIIKGMQSIQTIGTEFYGSDRSSFQPFPSLVTLHFEDMEEWEEWDLNGGTTTKFPSLKTLLLSKCPKLSVGNMPNKFPSLTELELRECPLLVQSMPSLDRVFRQLMFPSNHLRQLTIDGFSSPMSFPTDGLQKTLKFLIISNCENLEFPPHDYLRNHNFTSLEELTISYSCNSMVSFTLGALPVLKSLFIEGCKNLKSILIAEDDSQNSLSFLRSIKIWDCNELKSFPTGGLPTPNLIYIAVWQCEKLHSLPEPMNTLTNLQEMEIDNLPNLQSLIIDDLPVSLQELTVGSVGVIMWNTEPTWEHLTCLSVLRINGADTVKTLMGPSLPASLLTLCICGLTDTRIDGKWLQHLVSLQKLEIINAPKLKMFPKKGFPSSLSVLSMTRCPLLEASVRRKRGKEWRKIAHIPSIVIDDELIT</sequence>
<dbReference type="SUPFAM" id="SSF52540">
    <property type="entry name" value="P-loop containing nucleoside triphosphate hydrolases"/>
    <property type="match status" value="1"/>
</dbReference>
<dbReference type="InterPro" id="IPR042197">
    <property type="entry name" value="Apaf_helical"/>
</dbReference>
<feature type="domain" description="Disease resistance protein winged helix" evidence="5">
    <location>
        <begin position="400"/>
        <end position="468"/>
    </location>
</feature>
<proteinExistence type="predicted"/>
<dbReference type="Gene3D" id="1.10.10.10">
    <property type="entry name" value="Winged helix-like DNA-binding domain superfamily/Winged helix DNA-binding domain"/>
    <property type="match status" value="1"/>
</dbReference>
<dbReference type="Gene3D" id="1.10.8.430">
    <property type="entry name" value="Helical domain of apoptotic protease-activating factors"/>
    <property type="match status" value="1"/>
</dbReference>
<dbReference type="PANTHER" id="PTHR36766">
    <property type="entry name" value="PLANT BROAD-SPECTRUM MILDEW RESISTANCE PROTEIN RPW8"/>
    <property type="match status" value="1"/>
</dbReference>
<dbReference type="Pfam" id="PF23559">
    <property type="entry name" value="WHD_DRP"/>
    <property type="match status" value="1"/>
</dbReference>
<keyword evidence="3" id="KW-0611">Plant defense</keyword>